<dbReference type="Pfam" id="PF05703">
    <property type="entry name" value="Auxin_canalis"/>
    <property type="match status" value="1"/>
</dbReference>
<proteinExistence type="predicted"/>
<feature type="domain" description="Pleckstrin-like plant" evidence="2">
    <location>
        <begin position="316"/>
        <end position="375"/>
    </location>
</feature>
<dbReference type="InterPro" id="IPR013666">
    <property type="entry name" value="PH_pln"/>
</dbReference>
<dbReference type="EMBL" id="LR862139">
    <property type="protein sequence ID" value="CAD1818672.1"/>
    <property type="molecule type" value="Genomic_DNA"/>
</dbReference>
<dbReference type="GO" id="GO:0010305">
    <property type="term" value="P:leaf vascular tissue pattern formation"/>
    <property type="evidence" value="ECO:0007669"/>
    <property type="project" value="TreeGrafter"/>
</dbReference>
<evidence type="ECO:0008006" key="4">
    <source>
        <dbReference type="Google" id="ProtNLM"/>
    </source>
</evidence>
<evidence type="ECO:0000259" key="1">
    <source>
        <dbReference type="Pfam" id="PF05703"/>
    </source>
</evidence>
<dbReference type="Pfam" id="PF08458">
    <property type="entry name" value="PH_2"/>
    <property type="match status" value="1"/>
</dbReference>
<gene>
    <name evidence="3" type="ORF">CB5_LOCUS1883</name>
</gene>
<sequence length="421" mass="46730">MEQSRRSIFGRLSFRRRRPLAAYAANDRIEEIGDRKPAELYKENLEVSKCCRPLELPSSPQKAMEFLSRTWSPSSYDFFQLLSSNSAMPCCEDGRPEENSEGEEEQLKKNKVNLNAGSTQRVDQIWTVHSRGKAQHSAPRKHKIIHTAWLNIEQMKSWLKGGVLLTGFSRGYRRRKKEEVRLHVAQVHAALSVARLAAAVAGIVANCRMEPVNSNSLLMARNGGGGDWDKMSTVVASAAALIATVCAEAAESVGAARAHVASVVNTGLETQTATDVLTLTAAAATCLRGAAALEPRTTSRSYASEDRKILQRGARLPVRTPEGRVQLRMVSIYLKNDRVMLRLGKKHLHGAFTTYEEYRICNEVEDTKEDVFSKENHGVYTITLAPLEEPFNCCLKTQSNTESGDPTFLPLLSNHHLKHSS</sequence>
<name>A0A6V7NJA2_ANACO</name>
<protein>
    <recommendedName>
        <fullName evidence="4">VAN3-binding protein</fullName>
    </recommendedName>
</protein>
<dbReference type="PANTHER" id="PTHR31351">
    <property type="entry name" value="EXPRESSED PROTEIN"/>
    <property type="match status" value="1"/>
</dbReference>
<dbReference type="InterPro" id="IPR040269">
    <property type="entry name" value="VAB"/>
</dbReference>
<dbReference type="GO" id="GO:0010087">
    <property type="term" value="P:phloem or xylem histogenesis"/>
    <property type="evidence" value="ECO:0007669"/>
    <property type="project" value="TreeGrafter"/>
</dbReference>
<dbReference type="AlphaFoldDB" id="A0A6V7NJA2"/>
<evidence type="ECO:0000259" key="2">
    <source>
        <dbReference type="Pfam" id="PF08458"/>
    </source>
</evidence>
<dbReference type="GO" id="GO:0009734">
    <property type="term" value="P:auxin-activated signaling pathway"/>
    <property type="evidence" value="ECO:0007669"/>
    <property type="project" value="TreeGrafter"/>
</dbReference>
<organism evidence="3">
    <name type="scientific">Ananas comosus var. bracteatus</name>
    <name type="common">red pineapple</name>
    <dbReference type="NCBI Taxonomy" id="296719"/>
    <lineage>
        <taxon>Eukaryota</taxon>
        <taxon>Viridiplantae</taxon>
        <taxon>Streptophyta</taxon>
        <taxon>Embryophyta</taxon>
        <taxon>Tracheophyta</taxon>
        <taxon>Spermatophyta</taxon>
        <taxon>Magnoliopsida</taxon>
        <taxon>Liliopsida</taxon>
        <taxon>Poales</taxon>
        <taxon>Bromeliaceae</taxon>
        <taxon>Bromelioideae</taxon>
        <taxon>Ananas</taxon>
    </lineage>
</organism>
<dbReference type="PANTHER" id="PTHR31351:SF30">
    <property type="entry name" value="VAN3-BINDING PROTEIN-LIKE"/>
    <property type="match status" value="1"/>
</dbReference>
<feature type="domain" description="VAN3-binding protein-like auxin canalisation" evidence="1">
    <location>
        <begin position="57"/>
        <end position="300"/>
    </location>
</feature>
<evidence type="ECO:0000313" key="3">
    <source>
        <dbReference type="EMBL" id="CAD1818672.1"/>
    </source>
</evidence>
<dbReference type="InterPro" id="IPR008546">
    <property type="entry name" value="VAN3-bd-like_auxin_canal"/>
</dbReference>
<reference evidence="3" key="1">
    <citation type="submission" date="2020-07" db="EMBL/GenBank/DDBJ databases">
        <authorList>
            <person name="Lin J."/>
        </authorList>
    </citation>
    <scope>NUCLEOTIDE SEQUENCE</scope>
</reference>
<accession>A0A6V7NJA2</accession>